<name>A0A1I2ZHE0_9SPHI</name>
<dbReference type="Gene3D" id="3.90.320.10">
    <property type="match status" value="1"/>
</dbReference>
<dbReference type="EMBL" id="FOPP01000010">
    <property type="protein sequence ID" value="SFH36996.1"/>
    <property type="molecule type" value="Genomic_DNA"/>
</dbReference>
<accession>A0A1I2ZHE0</accession>
<reference evidence="2 3" key="1">
    <citation type="submission" date="2016-10" db="EMBL/GenBank/DDBJ databases">
        <authorList>
            <person name="de Groot N.N."/>
        </authorList>
    </citation>
    <scope>NUCLEOTIDE SEQUENCE [LARGE SCALE GENOMIC DNA]</scope>
    <source>
        <strain evidence="2 3">DSM 18684</strain>
    </source>
</reference>
<dbReference type="Proteomes" id="UP000199666">
    <property type="component" value="Unassembled WGS sequence"/>
</dbReference>
<evidence type="ECO:0000313" key="3">
    <source>
        <dbReference type="Proteomes" id="UP000199666"/>
    </source>
</evidence>
<evidence type="ECO:0000259" key="1">
    <source>
        <dbReference type="Pfam" id="PF12705"/>
    </source>
</evidence>
<dbReference type="InterPro" id="IPR038726">
    <property type="entry name" value="PDDEXK_AddAB-type"/>
</dbReference>
<sequence>MIWSISSDKQFKRCPHQWYYSNIVANAKVRKDPYRREVTILSKLQTIEAWRGSVVDGIISTSLVNALNKKFPIKKDYFLNKAMEVFDKQLEYAIFQKYRNTESGLSNDEGFAALLPYEFEEQIDDSTIVQAREDVLTALTNLLDDHPFIDYLKSAKYLVSQRTLIYPFDRFNVRAIPDLIAFFENDPPHIFDWKVHTYGNVSYDEQLIAYAAALYKVAHIKPHEDWPDISKYRIFDYRLTEYQLLHKDRIKRDYEVTEYALEEFSDRINASIIEMYMCGCHKKYDQLTPDKFPSTKYFENCPKCPFKKICKSNNYETGDSYFSN</sequence>
<proteinExistence type="predicted"/>
<keyword evidence="3" id="KW-1185">Reference proteome</keyword>
<dbReference type="STRING" id="414048.SAMN04489864_11017"/>
<dbReference type="AlphaFoldDB" id="A0A1I2ZHE0"/>
<evidence type="ECO:0000313" key="2">
    <source>
        <dbReference type="EMBL" id="SFH36996.1"/>
    </source>
</evidence>
<protein>
    <submittedName>
        <fullName evidence="2">PD-(D/E)XK nuclease superfamily protein</fullName>
    </submittedName>
</protein>
<feature type="domain" description="PD-(D/E)XK endonuclease-like" evidence="1">
    <location>
        <begin position="3"/>
        <end position="311"/>
    </location>
</feature>
<organism evidence="2 3">
    <name type="scientific">Pedobacter insulae</name>
    <dbReference type="NCBI Taxonomy" id="414048"/>
    <lineage>
        <taxon>Bacteria</taxon>
        <taxon>Pseudomonadati</taxon>
        <taxon>Bacteroidota</taxon>
        <taxon>Sphingobacteriia</taxon>
        <taxon>Sphingobacteriales</taxon>
        <taxon>Sphingobacteriaceae</taxon>
        <taxon>Pedobacter</taxon>
    </lineage>
</organism>
<dbReference type="OrthoDB" id="7888926at2"/>
<dbReference type="InterPro" id="IPR011604">
    <property type="entry name" value="PDDEXK-like_dom_sf"/>
</dbReference>
<dbReference type="RefSeq" id="WP_090996336.1">
    <property type="nucleotide sequence ID" value="NZ_FOPP01000010.1"/>
</dbReference>
<gene>
    <name evidence="2" type="ORF">SAMN04489864_11017</name>
</gene>
<dbReference type="Pfam" id="PF12705">
    <property type="entry name" value="PDDEXK_1"/>
    <property type="match status" value="1"/>
</dbReference>